<dbReference type="PANTHER" id="PTHR44846">
    <property type="entry name" value="MANNOSYL-D-GLYCERATE TRANSPORT/METABOLISM SYSTEM REPRESSOR MNGR-RELATED"/>
    <property type="match status" value="1"/>
</dbReference>
<sequence length="249" mass="28557">MDIDKQSKLPMYAQLFEIITRQISSGELKEGDQLPFERELCEIHSISRTTVRQAMAELEKEGYIYKIHGKGMFVRGQAVKQSLMTVYSFHEEMMRLNRQPSSQILTFELIAPSSAVAQKLQTDEFVYHIIRLRSANADPVLYEETYLVQSHFPGFTREILEQDSLYNVIKEKYNIAFRRAIDTFRAINIPVSIASFLHEKQGVSGLQIERVAFIGLTPVEYTIEIARGSKFEYTIELQGVTMNSAISTV</sequence>
<feature type="domain" description="HTH gntR-type" evidence="4">
    <location>
        <begin position="9"/>
        <end position="77"/>
    </location>
</feature>
<dbReference type="InterPro" id="IPR000524">
    <property type="entry name" value="Tscrpt_reg_HTH_GntR"/>
</dbReference>
<keyword evidence="2" id="KW-0238">DNA-binding</keyword>
<dbReference type="SUPFAM" id="SSF64288">
    <property type="entry name" value="Chorismate lyase-like"/>
    <property type="match status" value="1"/>
</dbReference>
<dbReference type="Gene3D" id="1.10.10.10">
    <property type="entry name" value="Winged helix-like DNA-binding domain superfamily/Winged helix DNA-binding domain"/>
    <property type="match status" value="1"/>
</dbReference>
<protein>
    <submittedName>
        <fullName evidence="5">HTH-type transcriptional repressor NagR</fullName>
    </submittedName>
</protein>
<dbReference type="CDD" id="cd07377">
    <property type="entry name" value="WHTH_GntR"/>
    <property type="match status" value="1"/>
</dbReference>
<dbReference type="Proteomes" id="UP001199659">
    <property type="component" value="Chromosome"/>
</dbReference>
<evidence type="ECO:0000256" key="1">
    <source>
        <dbReference type="ARBA" id="ARBA00023015"/>
    </source>
</evidence>
<reference evidence="5 6" key="1">
    <citation type="journal article" date="2022" name="Int. J. Syst. Evol. Microbiol.">
        <title>Pseudocitrobacter corydidari sp. nov., isolated from the Asian emerald cockroach Corydidarum magnifica.</title>
        <authorList>
            <person name="Guzman J."/>
            <person name="Poehlein A."/>
            <person name="Glaeser S.P."/>
            <person name="Schwengers O."/>
            <person name="Blom J."/>
            <person name="Hollensteiner J."/>
            <person name="Kampfer P."/>
            <person name="Vilcinskas A."/>
        </authorList>
    </citation>
    <scope>NUCLEOTIDE SEQUENCE [LARGE SCALE GENOMIC DNA]</scope>
    <source>
        <strain evidence="5">G163CM</strain>
    </source>
</reference>
<keyword evidence="1" id="KW-0805">Transcription regulation</keyword>
<keyword evidence="3" id="KW-0804">Transcription</keyword>
<gene>
    <name evidence="5" type="primary">nagR_2</name>
    <name evidence="5" type="ORF">G163CM_14990</name>
</gene>
<evidence type="ECO:0000256" key="2">
    <source>
        <dbReference type="ARBA" id="ARBA00023125"/>
    </source>
</evidence>
<dbReference type="InterPro" id="IPR036390">
    <property type="entry name" value="WH_DNA-bd_sf"/>
</dbReference>
<evidence type="ECO:0000313" key="5">
    <source>
        <dbReference type="EMBL" id="UGS40800.1"/>
    </source>
</evidence>
<dbReference type="EMBL" id="CP087880">
    <property type="protein sequence ID" value="UGS40800.1"/>
    <property type="molecule type" value="Genomic_DNA"/>
</dbReference>
<dbReference type="InterPro" id="IPR011663">
    <property type="entry name" value="UTRA"/>
</dbReference>
<dbReference type="Pfam" id="PF00392">
    <property type="entry name" value="GntR"/>
    <property type="match status" value="1"/>
</dbReference>
<organism evidence="5 6">
    <name type="scientific">Pseudocitrobacter corydidari</name>
    <dbReference type="NCBI Taxonomy" id="2891570"/>
    <lineage>
        <taxon>Bacteria</taxon>
        <taxon>Pseudomonadati</taxon>
        <taxon>Pseudomonadota</taxon>
        <taxon>Gammaproteobacteria</taxon>
        <taxon>Enterobacterales</taxon>
        <taxon>Enterobacteriaceae</taxon>
        <taxon>Pseudocitrobacter</taxon>
    </lineage>
</organism>
<evidence type="ECO:0000313" key="6">
    <source>
        <dbReference type="Proteomes" id="UP001199659"/>
    </source>
</evidence>
<evidence type="ECO:0000256" key="3">
    <source>
        <dbReference type="ARBA" id="ARBA00023163"/>
    </source>
</evidence>
<keyword evidence="6" id="KW-1185">Reference proteome</keyword>
<evidence type="ECO:0000259" key="4">
    <source>
        <dbReference type="PROSITE" id="PS50949"/>
    </source>
</evidence>
<dbReference type="PROSITE" id="PS50949">
    <property type="entry name" value="HTH_GNTR"/>
    <property type="match status" value="1"/>
</dbReference>
<dbReference type="PRINTS" id="PR00035">
    <property type="entry name" value="HTHGNTR"/>
</dbReference>
<dbReference type="RefSeq" id="WP_231827533.1">
    <property type="nucleotide sequence ID" value="NZ_CP087880.1"/>
</dbReference>
<dbReference type="SUPFAM" id="SSF46785">
    <property type="entry name" value="Winged helix' DNA-binding domain"/>
    <property type="match status" value="1"/>
</dbReference>
<proteinExistence type="predicted"/>
<dbReference type="SMART" id="SM00866">
    <property type="entry name" value="UTRA"/>
    <property type="match status" value="1"/>
</dbReference>
<dbReference type="SMART" id="SM00345">
    <property type="entry name" value="HTH_GNTR"/>
    <property type="match status" value="1"/>
</dbReference>
<dbReference type="PANTHER" id="PTHR44846:SF1">
    <property type="entry name" value="MANNOSYL-D-GLYCERATE TRANSPORT_METABOLISM SYSTEM REPRESSOR MNGR-RELATED"/>
    <property type="match status" value="1"/>
</dbReference>
<dbReference type="InterPro" id="IPR036388">
    <property type="entry name" value="WH-like_DNA-bd_sf"/>
</dbReference>
<accession>A0ABY3S2C5</accession>
<dbReference type="InterPro" id="IPR050679">
    <property type="entry name" value="Bact_HTH_transcr_reg"/>
</dbReference>
<dbReference type="Gene3D" id="3.40.1410.10">
    <property type="entry name" value="Chorismate lyase-like"/>
    <property type="match status" value="1"/>
</dbReference>
<dbReference type="InterPro" id="IPR028978">
    <property type="entry name" value="Chorismate_lyase_/UTRA_dom_sf"/>
</dbReference>
<name>A0ABY3S2C5_9ENTR</name>
<dbReference type="Pfam" id="PF07702">
    <property type="entry name" value="UTRA"/>
    <property type="match status" value="1"/>
</dbReference>